<gene>
    <name evidence="2" type="ORF">DEE74_16345</name>
</gene>
<proteinExistence type="predicted"/>
<protein>
    <submittedName>
        <fullName evidence="2">Uncharacterized protein</fullName>
    </submittedName>
</protein>
<comment type="caution">
    <text evidence="2">The sequence shown here is derived from an EMBL/GenBank/DDBJ whole genome shotgun (WGS) entry which is preliminary data.</text>
</comment>
<sequence>MGEAKRRGTRDERVAAKIGAQDSSGDSRERMRSSRTSYLEQFVESMRYLEVFQSESVPDYTEIRRALLSFQSAGNAPMYRRLLEDVLLPLGSSFLANSPLNVANSCHSVSHAFRHNFRNLPGVGEMFELAVTVGNVYYRGENIYQTSRESIRELIMQGPRDGEELPVHVWLTVEDMTVLDLTILASLRHRGQFDGRSDGMLVWNASDPGDFLFEPLLVDNLFATRVDNLTLLHPF</sequence>
<accession>A0AAW4Q730</accession>
<evidence type="ECO:0000313" key="2">
    <source>
        <dbReference type="EMBL" id="MBX3891435.1"/>
    </source>
</evidence>
<dbReference type="EMBL" id="QGBI01000015">
    <property type="protein sequence ID" value="MBX3891435.1"/>
    <property type="molecule type" value="Genomic_DNA"/>
</dbReference>
<feature type="region of interest" description="Disordered" evidence="1">
    <location>
        <begin position="1"/>
        <end position="32"/>
    </location>
</feature>
<feature type="compositionally biased region" description="Basic and acidic residues" evidence="1">
    <location>
        <begin position="1"/>
        <end position="15"/>
    </location>
</feature>
<dbReference type="AlphaFoldDB" id="A0AAW4Q730"/>
<name>A0AAW4Q730_RALPI</name>
<organism evidence="2 3">
    <name type="scientific">Ralstonia pickettii</name>
    <name type="common">Burkholderia pickettii</name>
    <dbReference type="NCBI Taxonomy" id="329"/>
    <lineage>
        <taxon>Bacteria</taxon>
        <taxon>Pseudomonadati</taxon>
        <taxon>Pseudomonadota</taxon>
        <taxon>Betaproteobacteria</taxon>
        <taxon>Burkholderiales</taxon>
        <taxon>Burkholderiaceae</taxon>
        <taxon>Ralstonia</taxon>
    </lineage>
</organism>
<reference evidence="2" key="1">
    <citation type="submission" date="2018-06" db="EMBL/GenBank/DDBJ databases">
        <authorList>
            <person name="O'Rourke A."/>
        </authorList>
    </citation>
    <scope>NUCLEOTIDE SEQUENCE</scope>
    <source>
        <strain evidence="2">132550021-3</strain>
    </source>
</reference>
<evidence type="ECO:0000256" key="1">
    <source>
        <dbReference type="SAM" id="MobiDB-lite"/>
    </source>
</evidence>
<dbReference type="Proteomes" id="UP001199322">
    <property type="component" value="Unassembled WGS sequence"/>
</dbReference>
<evidence type="ECO:0000313" key="3">
    <source>
        <dbReference type="Proteomes" id="UP001199322"/>
    </source>
</evidence>